<dbReference type="PANTHER" id="PTHR31241:SF62">
    <property type="entry name" value="DEHYDRATION-RESPONSIVE ELEMENT-BINDING PROTEIN 2D"/>
    <property type="match status" value="1"/>
</dbReference>
<dbReference type="GO" id="GO:0003677">
    <property type="term" value="F:DNA binding"/>
    <property type="evidence" value="ECO:0007669"/>
    <property type="project" value="UniProtKB-KW"/>
</dbReference>
<comment type="subcellular location">
    <subcellularLocation>
        <location evidence="1">Nucleus</location>
    </subcellularLocation>
</comment>
<proteinExistence type="inferred from homology"/>
<sequence>MEPIVRPAGRRGNGEANGVRYRGVRKRTWGKYVAEIRNPATKSNLWLGTYSTAEEAARAFDAAARRFHGPKAKTNFPVNEGCNIQSNGGFVHNGNTRTVESSNPDRVSVLAVAQSSPLDLTLAPPRSFPVKYYHQQLQFSAAPSLGKPARFDNQTPVQRSFPPTAHPHRQQTMYRCQNSQHHHHHLSPAPLRQRLSQRTWILIIQLCQELLRRRSVRNALDLNLPPPEEV</sequence>
<dbReference type="CDD" id="cd00018">
    <property type="entry name" value="AP2"/>
    <property type="match status" value="1"/>
</dbReference>
<dbReference type="InterPro" id="IPR001471">
    <property type="entry name" value="AP2/ERF_dom"/>
</dbReference>
<evidence type="ECO:0000256" key="2">
    <source>
        <dbReference type="ARBA" id="ARBA00022821"/>
    </source>
</evidence>
<evidence type="ECO:0000256" key="1">
    <source>
        <dbReference type="ARBA" id="ARBA00004123"/>
    </source>
</evidence>
<evidence type="ECO:0000256" key="5">
    <source>
        <dbReference type="ARBA" id="ARBA00023125"/>
    </source>
</evidence>
<comment type="similarity">
    <text evidence="9">Belongs to the AP2/ERF transcription factor family. ERF subfamily.</text>
</comment>
<dbReference type="PROSITE" id="PS51032">
    <property type="entry name" value="AP2_ERF"/>
    <property type="match status" value="1"/>
</dbReference>
<evidence type="ECO:0000256" key="9">
    <source>
        <dbReference type="ARBA" id="ARBA00024343"/>
    </source>
</evidence>
<evidence type="ECO:0000313" key="12">
    <source>
        <dbReference type="Proteomes" id="UP001604336"/>
    </source>
</evidence>
<dbReference type="Gene3D" id="3.30.730.10">
    <property type="entry name" value="AP2/ERF domain"/>
    <property type="match status" value="1"/>
</dbReference>
<name>A0ABD1PV91_9LAMI</name>
<dbReference type="Proteomes" id="UP001604336">
    <property type="component" value="Unassembled WGS sequence"/>
</dbReference>
<evidence type="ECO:0000256" key="8">
    <source>
        <dbReference type="ARBA" id="ARBA00023242"/>
    </source>
</evidence>
<keyword evidence="3" id="KW-0805">Transcription regulation</keyword>
<evidence type="ECO:0000256" key="6">
    <source>
        <dbReference type="ARBA" id="ARBA00023159"/>
    </source>
</evidence>
<dbReference type="GO" id="GO:0006952">
    <property type="term" value="P:defense response"/>
    <property type="evidence" value="ECO:0007669"/>
    <property type="project" value="UniProtKB-KW"/>
</dbReference>
<evidence type="ECO:0000256" key="4">
    <source>
        <dbReference type="ARBA" id="ARBA00023016"/>
    </source>
</evidence>
<evidence type="ECO:0000256" key="7">
    <source>
        <dbReference type="ARBA" id="ARBA00023163"/>
    </source>
</evidence>
<evidence type="ECO:0000259" key="10">
    <source>
        <dbReference type="PROSITE" id="PS51032"/>
    </source>
</evidence>
<keyword evidence="5" id="KW-0238">DNA-binding</keyword>
<dbReference type="InterPro" id="IPR016177">
    <property type="entry name" value="DNA-bd_dom_sf"/>
</dbReference>
<dbReference type="AlphaFoldDB" id="A0ABD1PV91"/>
<reference evidence="12" key="1">
    <citation type="submission" date="2024-07" db="EMBL/GenBank/DDBJ databases">
        <title>Two chromosome-level genome assemblies of Korean endemic species Abeliophyllum distichum and Forsythia ovata (Oleaceae).</title>
        <authorList>
            <person name="Jang H."/>
        </authorList>
    </citation>
    <scope>NUCLEOTIDE SEQUENCE [LARGE SCALE GENOMIC DNA]</scope>
</reference>
<protein>
    <submittedName>
        <fullName evidence="11">Ethylene response factor 6b</fullName>
    </submittedName>
</protein>
<dbReference type="InterPro" id="IPR036955">
    <property type="entry name" value="AP2/ERF_dom_sf"/>
</dbReference>
<keyword evidence="8" id="KW-0539">Nucleus</keyword>
<dbReference type="EMBL" id="JBFOLK010000013">
    <property type="protein sequence ID" value="KAL2467288.1"/>
    <property type="molecule type" value="Genomic_DNA"/>
</dbReference>
<feature type="domain" description="AP2/ERF" evidence="10">
    <location>
        <begin position="20"/>
        <end position="77"/>
    </location>
</feature>
<dbReference type="PANTHER" id="PTHR31241">
    <property type="entry name" value="DEHYDRATION-RESPONSIVE ELEMENT-BINDING PROTEIN 2C"/>
    <property type="match status" value="1"/>
</dbReference>
<evidence type="ECO:0000256" key="3">
    <source>
        <dbReference type="ARBA" id="ARBA00023015"/>
    </source>
</evidence>
<keyword evidence="6" id="KW-0010">Activator</keyword>
<dbReference type="PRINTS" id="PR00367">
    <property type="entry name" value="ETHRSPELEMNT"/>
</dbReference>
<dbReference type="SUPFAM" id="SSF54171">
    <property type="entry name" value="DNA-binding domain"/>
    <property type="match status" value="1"/>
</dbReference>
<dbReference type="GO" id="GO:0005634">
    <property type="term" value="C:nucleus"/>
    <property type="evidence" value="ECO:0007669"/>
    <property type="project" value="UniProtKB-SubCell"/>
</dbReference>
<evidence type="ECO:0000313" key="11">
    <source>
        <dbReference type="EMBL" id="KAL2467288.1"/>
    </source>
</evidence>
<keyword evidence="7" id="KW-0804">Transcription</keyword>
<dbReference type="Pfam" id="PF00847">
    <property type="entry name" value="AP2"/>
    <property type="match status" value="1"/>
</dbReference>
<organism evidence="11 12">
    <name type="scientific">Abeliophyllum distichum</name>
    <dbReference type="NCBI Taxonomy" id="126358"/>
    <lineage>
        <taxon>Eukaryota</taxon>
        <taxon>Viridiplantae</taxon>
        <taxon>Streptophyta</taxon>
        <taxon>Embryophyta</taxon>
        <taxon>Tracheophyta</taxon>
        <taxon>Spermatophyta</taxon>
        <taxon>Magnoliopsida</taxon>
        <taxon>eudicotyledons</taxon>
        <taxon>Gunneridae</taxon>
        <taxon>Pentapetalae</taxon>
        <taxon>asterids</taxon>
        <taxon>lamiids</taxon>
        <taxon>Lamiales</taxon>
        <taxon>Oleaceae</taxon>
        <taxon>Forsythieae</taxon>
        <taxon>Abeliophyllum</taxon>
    </lineage>
</organism>
<keyword evidence="4" id="KW-0346">Stress response</keyword>
<keyword evidence="2" id="KW-0611">Plant defense</keyword>
<keyword evidence="12" id="KW-1185">Reference proteome</keyword>
<accession>A0ABD1PV91</accession>
<comment type="caution">
    <text evidence="11">The sequence shown here is derived from an EMBL/GenBank/DDBJ whole genome shotgun (WGS) entry which is preliminary data.</text>
</comment>
<dbReference type="SMART" id="SM00380">
    <property type="entry name" value="AP2"/>
    <property type="match status" value="1"/>
</dbReference>
<dbReference type="FunFam" id="3.30.730.10:FF:000001">
    <property type="entry name" value="Ethylene-responsive transcription factor 2"/>
    <property type="match status" value="1"/>
</dbReference>
<gene>
    <name evidence="11" type="ORF">Adt_43139</name>
</gene>